<dbReference type="GeneTree" id="ENSGT00940000162256"/>
<keyword evidence="1" id="KW-0808">Transferase</keyword>
<comment type="pathway">
    <text evidence="6">Protein modification.</text>
</comment>
<keyword evidence="16" id="KW-1185">Reference proteome</keyword>
<dbReference type="PROSITE" id="PS50127">
    <property type="entry name" value="UBC_2"/>
    <property type="match status" value="1"/>
</dbReference>
<dbReference type="Pfam" id="PF00179">
    <property type="entry name" value="UQ_con"/>
    <property type="match status" value="1"/>
</dbReference>
<keyword evidence="2 13" id="KW-0547">Nucleotide-binding</keyword>
<dbReference type="InterPro" id="IPR023313">
    <property type="entry name" value="UBQ-conjugating_AS"/>
</dbReference>
<evidence type="ECO:0000313" key="15">
    <source>
        <dbReference type="Ensembl" id="ENSMMMP00000015383.1"/>
    </source>
</evidence>
<dbReference type="CDD" id="cd23806">
    <property type="entry name" value="UBCc_UBE2U"/>
    <property type="match status" value="1"/>
</dbReference>
<dbReference type="GO" id="GO:0016740">
    <property type="term" value="F:transferase activity"/>
    <property type="evidence" value="ECO:0007669"/>
    <property type="project" value="UniProtKB-KW"/>
</dbReference>
<proteinExistence type="inferred from homology"/>
<dbReference type="InterPro" id="IPR000608">
    <property type="entry name" value="UBC"/>
</dbReference>
<dbReference type="InterPro" id="IPR016135">
    <property type="entry name" value="UBQ-conjugating_enzyme/RWD"/>
</dbReference>
<comment type="similarity">
    <text evidence="13">Belongs to the ubiquitin-conjugating enzyme family.</text>
</comment>
<reference evidence="15" key="2">
    <citation type="submission" date="2025-09" db="UniProtKB">
        <authorList>
            <consortium name="Ensembl"/>
        </authorList>
    </citation>
    <scope>IDENTIFICATION</scope>
</reference>
<organism evidence="15 16">
    <name type="scientific">Marmota marmota marmota</name>
    <name type="common">Alpine marmot</name>
    <dbReference type="NCBI Taxonomy" id="9994"/>
    <lineage>
        <taxon>Eukaryota</taxon>
        <taxon>Metazoa</taxon>
        <taxon>Chordata</taxon>
        <taxon>Craniata</taxon>
        <taxon>Vertebrata</taxon>
        <taxon>Euteleostomi</taxon>
        <taxon>Mammalia</taxon>
        <taxon>Eutheria</taxon>
        <taxon>Euarchontoglires</taxon>
        <taxon>Glires</taxon>
        <taxon>Rodentia</taxon>
        <taxon>Sciuromorpha</taxon>
        <taxon>Sciuridae</taxon>
        <taxon>Xerinae</taxon>
        <taxon>Marmotini</taxon>
        <taxon>Marmota</taxon>
    </lineage>
</organism>
<dbReference type="AlphaFoldDB" id="A0A8C6EU89"/>
<dbReference type="Proteomes" id="UP000694407">
    <property type="component" value="Unplaced"/>
</dbReference>
<dbReference type="SUPFAM" id="SSF54495">
    <property type="entry name" value="UBC-like"/>
    <property type="match status" value="1"/>
</dbReference>
<dbReference type="PANTHER" id="PTHR24067">
    <property type="entry name" value="UBIQUITIN-CONJUGATING ENZYME E2"/>
    <property type="match status" value="1"/>
</dbReference>
<dbReference type="GO" id="GO:0005524">
    <property type="term" value="F:ATP binding"/>
    <property type="evidence" value="ECO:0007669"/>
    <property type="project" value="UniProtKB-UniRule"/>
</dbReference>
<evidence type="ECO:0000256" key="11">
    <source>
        <dbReference type="ARBA" id="ARBA00082135"/>
    </source>
</evidence>
<comment type="function">
    <text evidence="7">Catalyzes the covalent attachment of ubiquitin to other proteins.</text>
</comment>
<dbReference type="SMART" id="SM00212">
    <property type="entry name" value="UBCc"/>
    <property type="match status" value="1"/>
</dbReference>
<evidence type="ECO:0000256" key="8">
    <source>
        <dbReference type="ARBA" id="ARBA00072443"/>
    </source>
</evidence>
<dbReference type="Ensembl" id="ENSMMMT00000017545.1">
    <property type="protein sequence ID" value="ENSMMMP00000015383.1"/>
    <property type="gene ID" value="ENSMMMG00000013711.1"/>
</dbReference>
<dbReference type="PROSITE" id="PS00183">
    <property type="entry name" value="UBC_1"/>
    <property type="match status" value="1"/>
</dbReference>
<evidence type="ECO:0000256" key="12">
    <source>
        <dbReference type="PROSITE-ProRule" id="PRU10133"/>
    </source>
</evidence>
<accession>A0A8C6EU89</accession>
<evidence type="ECO:0000259" key="14">
    <source>
        <dbReference type="PROSITE" id="PS50127"/>
    </source>
</evidence>
<evidence type="ECO:0000313" key="16">
    <source>
        <dbReference type="Proteomes" id="UP000694407"/>
    </source>
</evidence>
<sequence length="306" mass="35320">MYSRAYILLERDLKELNQSNFVGITAFPITDDMLKWQAEIEGLQNSSLHGFVLQLTIEFTSEYNLAPPVVKFTTIPFHPNVDPYTGQPCIDFLDNPKMWNTGYTLSSILLALQVMLSYPVLENPVNMQAAQMLIKDEYMYRKIIRKLFQEPLKRKEDLLFGNCHLYNKSIKSISFNDYYKTWSRIATSKATESYRAPLLGDPHFIGEYYKWKKTDKGHPKEWKLNQVDCIHSGDLHHCVTNPGTLHIAFPAMCIKFLLFIFLTIDKVSTDSHAGDDDIDAESWENEVDDLVAWTNTLSVDNLEDET</sequence>
<dbReference type="InterPro" id="IPR050113">
    <property type="entry name" value="Ub_conjugating_enzyme"/>
</dbReference>
<evidence type="ECO:0000256" key="9">
    <source>
        <dbReference type="ARBA" id="ARBA00076315"/>
    </source>
</evidence>
<dbReference type="FunFam" id="3.10.110.10:FF:000067">
    <property type="entry name" value="ubiquitin-conjugating enzyme E2 U isoform X1"/>
    <property type="match status" value="1"/>
</dbReference>
<keyword evidence="3 13" id="KW-0833">Ubl conjugation pathway</keyword>
<name>A0A8C6EU89_MARMA</name>
<evidence type="ECO:0000256" key="10">
    <source>
        <dbReference type="ARBA" id="ARBA00077510"/>
    </source>
</evidence>
<evidence type="ECO:0000256" key="1">
    <source>
        <dbReference type="ARBA" id="ARBA00022679"/>
    </source>
</evidence>
<evidence type="ECO:0000256" key="13">
    <source>
        <dbReference type="RuleBase" id="RU362109"/>
    </source>
</evidence>
<evidence type="ECO:0000256" key="3">
    <source>
        <dbReference type="ARBA" id="ARBA00022786"/>
    </source>
</evidence>
<reference evidence="15" key="1">
    <citation type="submission" date="2025-08" db="UniProtKB">
        <authorList>
            <consortium name="Ensembl"/>
        </authorList>
    </citation>
    <scope>IDENTIFICATION</scope>
</reference>
<keyword evidence="5" id="KW-0832">Ubl conjugation</keyword>
<feature type="active site" description="Glycyl thioester intermediate" evidence="12">
    <location>
        <position position="89"/>
    </location>
</feature>
<evidence type="ECO:0000256" key="6">
    <source>
        <dbReference type="ARBA" id="ARBA00043952"/>
    </source>
</evidence>
<dbReference type="Gene3D" id="3.10.110.10">
    <property type="entry name" value="Ubiquitin Conjugating Enzyme"/>
    <property type="match status" value="1"/>
</dbReference>
<evidence type="ECO:0000256" key="2">
    <source>
        <dbReference type="ARBA" id="ARBA00022741"/>
    </source>
</evidence>
<gene>
    <name evidence="15" type="primary">UBE2U</name>
</gene>
<evidence type="ECO:0000256" key="4">
    <source>
        <dbReference type="ARBA" id="ARBA00022840"/>
    </source>
</evidence>
<feature type="domain" description="UBC core" evidence="14">
    <location>
        <begin position="4"/>
        <end position="153"/>
    </location>
</feature>
<evidence type="ECO:0000256" key="5">
    <source>
        <dbReference type="ARBA" id="ARBA00022843"/>
    </source>
</evidence>
<keyword evidence="4 13" id="KW-0067">ATP-binding</keyword>
<evidence type="ECO:0000256" key="7">
    <source>
        <dbReference type="ARBA" id="ARBA00053619"/>
    </source>
</evidence>
<protein>
    <recommendedName>
        <fullName evidence="8">Ubiquitin-conjugating enzyme E2 U</fullName>
    </recommendedName>
    <alternativeName>
        <fullName evidence="9">E2 ubiquitin-conjugating enzyme U</fullName>
    </alternativeName>
    <alternativeName>
        <fullName evidence="11">Ubiquitin carrier protein U</fullName>
    </alternativeName>
    <alternativeName>
        <fullName evidence="10">Ubiquitin-protein ligase U</fullName>
    </alternativeName>
</protein>